<keyword evidence="4" id="KW-1185">Reference proteome</keyword>
<evidence type="ECO:0000313" key="4">
    <source>
        <dbReference type="Proteomes" id="UP000440498"/>
    </source>
</evidence>
<evidence type="ECO:0000256" key="2">
    <source>
        <dbReference type="SAM" id="SignalP"/>
    </source>
</evidence>
<name>A0A6A7NBP3_9BURK</name>
<reference evidence="3 4" key="1">
    <citation type="submission" date="2019-10" db="EMBL/GenBank/DDBJ databases">
        <title>Two novel species isolated from a subtropical stream in China.</title>
        <authorList>
            <person name="Lu H."/>
        </authorList>
    </citation>
    <scope>NUCLEOTIDE SEQUENCE [LARGE SCALE GENOMIC DNA]</scope>
    <source>
        <strain evidence="3 4">FT29W</strain>
    </source>
</reference>
<evidence type="ECO:0000256" key="1">
    <source>
        <dbReference type="SAM" id="MobiDB-lite"/>
    </source>
</evidence>
<feature type="signal peptide" evidence="2">
    <location>
        <begin position="1"/>
        <end position="18"/>
    </location>
</feature>
<dbReference type="Pfam" id="PF12276">
    <property type="entry name" value="DUF3617"/>
    <property type="match status" value="1"/>
</dbReference>
<dbReference type="RefSeq" id="WP_152841627.1">
    <property type="nucleotide sequence ID" value="NZ_WHUG01000022.1"/>
</dbReference>
<organism evidence="3 4">
    <name type="scientific">Rugamonas aquatica</name>
    <dbReference type="NCBI Taxonomy" id="2743357"/>
    <lineage>
        <taxon>Bacteria</taxon>
        <taxon>Pseudomonadati</taxon>
        <taxon>Pseudomonadota</taxon>
        <taxon>Betaproteobacteria</taxon>
        <taxon>Burkholderiales</taxon>
        <taxon>Oxalobacteraceae</taxon>
        <taxon>Telluria group</taxon>
        <taxon>Rugamonas</taxon>
    </lineage>
</organism>
<gene>
    <name evidence="3" type="ORF">GEV02_30820</name>
</gene>
<dbReference type="AlphaFoldDB" id="A0A6A7NBP3"/>
<protein>
    <submittedName>
        <fullName evidence="3">DUF3617 family protein</fullName>
    </submittedName>
</protein>
<keyword evidence="2" id="KW-0732">Signal</keyword>
<dbReference type="EMBL" id="WHUG01000022">
    <property type="protein sequence ID" value="MQA42535.1"/>
    <property type="molecule type" value="Genomic_DNA"/>
</dbReference>
<comment type="caution">
    <text evidence="3">The sequence shown here is derived from an EMBL/GenBank/DDBJ whole genome shotgun (WGS) entry which is preliminary data.</text>
</comment>
<dbReference type="Proteomes" id="UP000440498">
    <property type="component" value="Unassembled WGS sequence"/>
</dbReference>
<sequence>MKRLIVSLAMLAAVQASAQTIKPGLWELTNKVKTGNAQTDQAMSMALKQLANLPPEQRAQMEAMMKQNGVSMPKAGGDGGIVLTACVTPEMAAKKELPMNQKGKCTSNSDPVAGGMNISFSCTEPASSGTGTLRFNGDSSYVMNMNVSSEAGGKPQNVQVESTGRWLSASCPAKPQ</sequence>
<feature type="chain" id="PRO_5025374096" evidence="2">
    <location>
        <begin position="19"/>
        <end position="176"/>
    </location>
</feature>
<feature type="region of interest" description="Disordered" evidence="1">
    <location>
        <begin position="147"/>
        <end position="176"/>
    </location>
</feature>
<evidence type="ECO:0000313" key="3">
    <source>
        <dbReference type="EMBL" id="MQA42535.1"/>
    </source>
</evidence>
<proteinExistence type="predicted"/>
<accession>A0A6A7NBP3</accession>
<dbReference type="InterPro" id="IPR022061">
    <property type="entry name" value="DUF3617"/>
</dbReference>